<accession>A0ABD7X4T1</accession>
<dbReference type="InterPro" id="IPR001387">
    <property type="entry name" value="Cro/C1-type_HTH"/>
</dbReference>
<organism evidence="2 3">
    <name type="scientific">Priestia aryabhattai</name>
    <name type="common">Bacillus aryabhattai</name>
    <dbReference type="NCBI Taxonomy" id="412384"/>
    <lineage>
        <taxon>Bacteria</taxon>
        <taxon>Bacillati</taxon>
        <taxon>Bacillota</taxon>
        <taxon>Bacilli</taxon>
        <taxon>Bacillales</taxon>
        <taxon>Bacillaceae</taxon>
        <taxon>Priestia</taxon>
    </lineage>
</organism>
<evidence type="ECO:0000313" key="2">
    <source>
        <dbReference type="EMBL" id="WEA47311.1"/>
    </source>
</evidence>
<evidence type="ECO:0000259" key="1">
    <source>
        <dbReference type="PROSITE" id="PS50943"/>
    </source>
</evidence>
<dbReference type="RefSeq" id="WP_275037811.1">
    <property type="nucleotide sequence ID" value="NZ_CP118721.1"/>
</dbReference>
<dbReference type="Proteomes" id="UP001220217">
    <property type="component" value="Plasmid pG5MAi6_3"/>
</dbReference>
<dbReference type="SUPFAM" id="SSF47413">
    <property type="entry name" value="lambda repressor-like DNA-binding domains"/>
    <property type="match status" value="1"/>
</dbReference>
<geneLocation type="plasmid" evidence="2 3">
    <name>pG5MAi6_3</name>
</geneLocation>
<evidence type="ECO:0000313" key="3">
    <source>
        <dbReference type="Proteomes" id="UP001220217"/>
    </source>
</evidence>
<dbReference type="InterPro" id="IPR010982">
    <property type="entry name" value="Lambda_DNA-bd_dom_sf"/>
</dbReference>
<name>A0ABD7X4T1_PRIAR</name>
<dbReference type="PROSITE" id="PS50943">
    <property type="entry name" value="HTH_CROC1"/>
    <property type="match status" value="1"/>
</dbReference>
<gene>
    <name evidence="2" type="ORF">PWO00_28460</name>
</gene>
<protein>
    <submittedName>
        <fullName evidence="2">Helix-turn-helix transcriptional regulator</fullName>
    </submittedName>
</protein>
<dbReference type="Gene3D" id="1.10.260.40">
    <property type="entry name" value="lambda repressor-like DNA-binding domains"/>
    <property type="match status" value="1"/>
</dbReference>
<dbReference type="EMBL" id="CP118721">
    <property type="protein sequence ID" value="WEA47311.1"/>
    <property type="molecule type" value="Genomic_DNA"/>
</dbReference>
<reference evidence="2 3" key="1">
    <citation type="submission" date="2023-02" db="EMBL/GenBank/DDBJ databases">
        <title>Complete genome sequence of Priestia aryabhattai G5MAi6, a methanol-tolerant strain isolated from tap water in Hong Kong.</title>
        <authorList>
            <person name="Leung K.M."/>
            <person name="Lai G.K.K."/>
            <person name="Griffin S.D.J."/>
        </authorList>
    </citation>
    <scope>NUCLEOTIDE SEQUENCE [LARGE SCALE GENOMIC DNA]</scope>
    <source>
        <strain evidence="2 3">G5MAi6</strain>
        <plasmid evidence="2 3">pG5MAi6_3</plasmid>
    </source>
</reference>
<dbReference type="SMART" id="SM00530">
    <property type="entry name" value="HTH_XRE"/>
    <property type="match status" value="1"/>
</dbReference>
<sequence length="132" mass="15301">MKLKNKSTDEKEIKLEIGRRIREQRKANGFKTSQTYRNLDIPRTTYTGYEMGSRTPDPATMKRIANYLNTTVSYLMCETDDPEIKQSTSSFEEILEEKSLTIGGKPLTEEQWAALYSTLKDINEQNEKNTKH</sequence>
<dbReference type="AlphaFoldDB" id="A0ABD7X4T1"/>
<feature type="domain" description="HTH cro/C1-type" evidence="1">
    <location>
        <begin position="21"/>
        <end position="75"/>
    </location>
</feature>
<dbReference type="Pfam" id="PF01381">
    <property type="entry name" value="HTH_3"/>
    <property type="match status" value="1"/>
</dbReference>
<dbReference type="CDD" id="cd00093">
    <property type="entry name" value="HTH_XRE"/>
    <property type="match status" value="1"/>
</dbReference>
<keyword evidence="2" id="KW-0614">Plasmid</keyword>
<proteinExistence type="predicted"/>